<accession>A0A1C7MUV2</accession>
<reference evidence="2 3" key="1">
    <citation type="submission" date="2016-03" db="EMBL/GenBank/DDBJ databases">
        <title>Choanephora cucurbitarum.</title>
        <authorList>
            <person name="Min B."/>
            <person name="Park H."/>
            <person name="Park J.-H."/>
            <person name="Shin H.-D."/>
            <person name="Choi I.-G."/>
        </authorList>
    </citation>
    <scope>NUCLEOTIDE SEQUENCE [LARGE SCALE GENOMIC DNA]</scope>
    <source>
        <strain evidence="2 3">KUS-F28377</strain>
    </source>
</reference>
<evidence type="ECO:0000313" key="2">
    <source>
        <dbReference type="EMBL" id="OBZ80665.1"/>
    </source>
</evidence>
<protein>
    <submittedName>
        <fullName evidence="2">Uncharacterized protein</fullName>
    </submittedName>
</protein>
<evidence type="ECO:0000313" key="3">
    <source>
        <dbReference type="Proteomes" id="UP000093000"/>
    </source>
</evidence>
<feature type="region of interest" description="Disordered" evidence="1">
    <location>
        <begin position="107"/>
        <end position="150"/>
    </location>
</feature>
<dbReference type="STRING" id="101091.A0A1C7MUV2"/>
<keyword evidence="3" id="KW-1185">Reference proteome</keyword>
<dbReference type="EMBL" id="LUGH01001867">
    <property type="protein sequence ID" value="OBZ80665.1"/>
    <property type="molecule type" value="Genomic_DNA"/>
</dbReference>
<proteinExistence type="predicted"/>
<dbReference type="InParanoid" id="A0A1C7MUV2"/>
<feature type="region of interest" description="Disordered" evidence="1">
    <location>
        <begin position="1"/>
        <end position="63"/>
    </location>
</feature>
<organism evidence="2 3">
    <name type="scientific">Choanephora cucurbitarum</name>
    <dbReference type="NCBI Taxonomy" id="101091"/>
    <lineage>
        <taxon>Eukaryota</taxon>
        <taxon>Fungi</taxon>
        <taxon>Fungi incertae sedis</taxon>
        <taxon>Mucoromycota</taxon>
        <taxon>Mucoromycotina</taxon>
        <taxon>Mucoromycetes</taxon>
        <taxon>Mucorales</taxon>
        <taxon>Mucorineae</taxon>
        <taxon>Choanephoraceae</taxon>
        <taxon>Choanephoroideae</taxon>
        <taxon>Choanephora</taxon>
    </lineage>
</organism>
<evidence type="ECO:0000256" key="1">
    <source>
        <dbReference type="SAM" id="MobiDB-lite"/>
    </source>
</evidence>
<name>A0A1C7MUV2_9FUNG</name>
<feature type="compositionally biased region" description="Polar residues" evidence="1">
    <location>
        <begin position="15"/>
        <end position="52"/>
    </location>
</feature>
<dbReference type="AlphaFoldDB" id="A0A1C7MUV2"/>
<gene>
    <name evidence="2" type="ORF">A0J61_11286</name>
</gene>
<dbReference type="OrthoDB" id="2281765at2759"/>
<dbReference type="Proteomes" id="UP000093000">
    <property type="component" value="Unassembled WGS sequence"/>
</dbReference>
<sequence>MPATKTKVAKPATQRIPTTMAHNSFQRISTAQAATSSNDLPETQDSSRTNPVSKDLHSLPNLPDYLLEMPNQLRRHEAKFQELETLVTENSRLREGLAAAEARIRVLEKGSSPPSGAPPSPSLVMGEPARPSSSRPPPPRLPRPARVTPAARDAAARTFQPVSETQGFSFVYLPCRSKEPISNMREKLRKLKLQSSHLLDIHYPTNNIMSILVHNDYLEETTRLLQLQKIDLLQDFEPTSSTLLRDPKFDDATETQRVVVMILNKEENKKVL</sequence>
<comment type="caution">
    <text evidence="2">The sequence shown here is derived from an EMBL/GenBank/DDBJ whole genome shotgun (WGS) entry which is preliminary data.</text>
</comment>